<evidence type="ECO:0000313" key="3">
    <source>
        <dbReference type="EMBL" id="GAA0666214.1"/>
    </source>
</evidence>
<comment type="caution">
    <text evidence="3">The sequence shown here is derived from an EMBL/GenBank/DDBJ whole genome shotgun (WGS) entry which is preliminary data.</text>
</comment>
<keyword evidence="4" id="KW-1185">Reference proteome</keyword>
<dbReference type="RefSeq" id="WP_425580557.1">
    <property type="nucleotide sequence ID" value="NZ_BAAAGU010000069.1"/>
</dbReference>
<dbReference type="EMBL" id="BAAAGU010000069">
    <property type="protein sequence ID" value="GAA0666214.1"/>
    <property type="molecule type" value="Genomic_DNA"/>
</dbReference>
<dbReference type="Proteomes" id="UP001500724">
    <property type="component" value="Unassembled WGS sequence"/>
</dbReference>
<feature type="transmembrane region" description="Helical" evidence="2">
    <location>
        <begin position="6"/>
        <end position="26"/>
    </location>
</feature>
<organism evidence="3 4">
    <name type="scientific">Streptomyces thermocarboxydovorans</name>
    <dbReference type="NCBI Taxonomy" id="59298"/>
    <lineage>
        <taxon>Bacteria</taxon>
        <taxon>Bacillati</taxon>
        <taxon>Actinomycetota</taxon>
        <taxon>Actinomycetes</taxon>
        <taxon>Kitasatosporales</taxon>
        <taxon>Streptomycetaceae</taxon>
        <taxon>Streptomyces</taxon>
    </lineage>
</organism>
<proteinExistence type="predicted"/>
<gene>
    <name evidence="3" type="ORF">GCM10009535_52420</name>
</gene>
<feature type="region of interest" description="Disordered" evidence="1">
    <location>
        <begin position="32"/>
        <end position="60"/>
    </location>
</feature>
<name>A0ABP3T1R6_9ACTN</name>
<reference evidence="4" key="1">
    <citation type="journal article" date="2019" name="Int. J. Syst. Evol. Microbiol.">
        <title>The Global Catalogue of Microorganisms (GCM) 10K type strain sequencing project: providing services to taxonomists for standard genome sequencing and annotation.</title>
        <authorList>
            <consortium name="The Broad Institute Genomics Platform"/>
            <consortium name="The Broad Institute Genome Sequencing Center for Infectious Disease"/>
            <person name="Wu L."/>
            <person name="Ma J."/>
        </authorList>
    </citation>
    <scope>NUCLEOTIDE SEQUENCE [LARGE SCALE GENOMIC DNA]</scope>
    <source>
        <strain evidence="4">JCM 10367</strain>
    </source>
</reference>
<evidence type="ECO:0000256" key="1">
    <source>
        <dbReference type="SAM" id="MobiDB-lite"/>
    </source>
</evidence>
<evidence type="ECO:0000313" key="4">
    <source>
        <dbReference type="Proteomes" id="UP001500724"/>
    </source>
</evidence>
<sequence>MTGSDMMPAYYSMAAALVGVIAVACMKETARRPLEGSPPSVQTPGEAAELVESQAPTPKF</sequence>
<keyword evidence="2" id="KW-0472">Membrane</keyword>
<accession>A0ABP3T1R6</accession>
<protein>
    <submittedName>
        <fullName evidence="3">Uncharacterized protein</fullName>
    </submittedName>
</protein>
<keyword evidence="2" id="KW-1133">Transmembrane helix</keyword>
<evidence type="ECO:0000256" key="2">
    <source>
        <dbReference type="SAM" id="Phobius"/>
    </source>
</evidence>
<keyword evidence="2" id="KW-0812">Transmembrane</keyword>